<evidence type="ECO:0000313" key="2">
    <source>
        <dbReference type="Proteomes" id="UP000607653"/>
    </source>
</evidence>
<organism evidence="1 2">
    <name type="scientific">Nelumbo nucifera</name>
    <name type="common">Sacred lotus</name>
    <dbReference type="NCBI Taxonomy" id="4432"/>
    <lineage>
        <taxon>Eukaryota</taxon>
        <taxon>Viridiplantae</taxon>
        <taxon>Streptophyta</taxon>
        <taxon>Embryophyta</taxon>
        <taxon>Tracheophyta</taxon>
        <taxon>Spermatophyta</taxon>
        <taxon>Magnoliopsida</taxon>
        <taxon>Proteales</taxon>
        <taxon>Nelumbonaceae</taxon>
        <taxon>Nelumbo</taxon>
    </lineage>
</organism>
<gene>
    <name evidence="1" type="ORF">HUJ06_006691</name>
</gene>
<keyword evidence="2" id="KW-1185">Reference proteome</keyword>
<protein>
    <submittedName>
        <fullName evidence="1">Uncharacterized protein</fullName>
    </submittedName>
</protein>
<comment type="caution">
    <text evidence="1">The sequence shown here is derived from an EMBL/GenBank/DDBJ whole genome shotgun (WGS) entry which is preliminary data.</text>
</comment>
<reference evidence="1 2" key="1">
    <citation type="journal article" date="2020" name="Mol. Biol. Evol.">
        <title>Distinct Expression and Methylation Patterns for Genes with Different Fates following a Single Whole-Genome Duplication in Flowering Plants.</title>
        <authorList>
            <person name="Shi T."/>
            <person name="Rahmani R.S."/>
            <person name="Gugger P.F."/>
            <person name="Wang M."/>
            <person name="Li H."/>
            <person name="Zhang Y."/>
            <person name="Li Z."/>
            <person name="Wang Q."/>
            <person name="Van de Peer Y."/>
            <person name="Marchal K."/>
            <person name="Chen J."/>
        </authorList>
    </citation>
    <scope>NUCLEOTIDE SEQUENCE [LARGE SCALE GENOMIC DNA]</scope>
    <source>
        <tissue evidence="1">Leaf</tissue>
    </source>
</reference>
<evidence type="ECO:0000313" key="1">
    <source>
        <dbReference type="EMBL" id="DAD36051.1"/>
    </source>
</evidence>
<sequence>MLSGLLLCKFWYEIMDVGRVIRTDDVSSIESVLLRFTQPRRNIP</sequence>
<dbReference type="AlphaFoldDB" id="A0A822YWY9"/>
<dbReference type="EMBL" id="DUZY01000004">
    <property type="protein sequence ID" value="DAD36051.1"/>
    <property type="molecule type" value="Genomic_DNA"/>
</dbReference>
<accession>A0A822YWY9</accession>
<name>A0A822YWY9_NELNU</name>
<dbReference type="Proteomes" id="UP000607653">
    <property type="component" value="Unassembled WGS sequence"/>
</dbReference>
<proteinExistence type="predicted"/>